<dbReference type="Gene3D" id="3.40.50.2000">
    <property type="entry name" value="Glycogen Phosphorylase B"/>
    <property type="match status" value="2"/>
</dbReference>
<dbReference type="RefSeq" id="WP_052561201.1">
    <property type="nucleotide sequence ID" value="NZ_BAFN01000001.1"/>
</dbReference>
<dbReference type="InterPro" id="IPR028098">
    <property type="entry name" value="Glyco_trans_4-like_N"/>
</dbReference>
<name>A0ABQ0JS08_9BACT</name>
<comment type="caution">
    <text evidence="2">The sequence shown here is derived from an EMBL/GenBank/DDBJ whole genome shotgun (WGS) entry which is preliminary data.</text>
</comment>
<dbReference type="SUPFAM" id="SSF53756">
    <property type="entry name" value="UDP-Glycosyltransferase/glycogen phosphorylase"/>
    <property type="match status" value="1"/>
</dbReference>
<evidence type="ECO:0000259" key="1">
    <source>
        <dbReference type="Pfam" id="PF13439"/>
    </source>
</evidence>
<dbReference type="Pfam" id="PF13439">
    <property type="entry name" value="Glyco_transf_4"/>
    <property type="match status" value="1"/>
</dbReference>
<organism evidence="2 3">
    <name type="scientific">Candidatus Brocadia sinica JPN1</name>
    <dbReference type="NCBI Taxonomy" id="1197129"/>
    <lineage>
        <taxon>Bacteria</taxon>
        <taxon>Pseudomonadati</taxon>
        <taxon>Planctomycetota</taxon>
        <taxon>Candidatus Brocadiia</taxon>
        <taxon>Candidatus Brocadiales</taxon>
        <taxon>Candidatus Brocadiaceae</taxon>
        <taxon>Candidatus Brocadia</taxon>
    </lineage>
</organism>
<gene>
    <name evidence="2" type="ORF">BROSI_A0027</name>
</gene>
<dbReference type="PANTHER" id="PTHR12526">
    <property type="entry name" value="GLYCOSYLTRANSFERASE"/>
    <property type="match status" value="1"/>
</dbReference>
<evidence type="ECO:0000313" key="2">
    <source>
        <dbReference type="EMBL" id="GAN31526.1"/>
    </source>
</evidence>
<evidence type="ECO:0000313" key="3">
    <source>
        <dbReference type="Proteomes" id="UP000032309"/>
    </source>
</evidence>
<dbReference type="EMBL" id="BAFN01000001">
    <property type="protein sequence ID" value="GAN31526.1"/>
    <property type="molecule type" value="Genomic_DNA"/>
</dbReference>
<reference evidence="3" key="1">
    <citation type="journal article" date="2015" name="Genome Announc.">
        <title>Draft Genome Sequence of an Anaerobic Ammonium-Oxidizing Bacterium, "Candidatus Brocadia sinica".</title>
        <authorList>
            <person name="Oshiki M."/>
            <person name="Shinyako-Hata K."/>
            <person name="Satoh H."/>
            <person name="Okabe S."/>
        </authorList>
    </citation>
    <scope>NUCLEOTIDE SEQUENCE [LARGE SCALE GENOMIC DNA]</scope>
    <source>
        <strain evidence="3">JPN1</strain>
    </source>
</reference>
<accession>A0ABQ0JS08</accession>
<protein>
    <recommendedName>
        <fullName evidence="1">Glycosyltransferase subfamily 4-like N-terminal domain-containing protein</fullName>
    </recommendedName>
</protein>
<proteinExistence type="predicted"/>
<dbReference type="Proteomes" id="UP000032309">
    <property type="component" value="Unassembled WGS sequence"/>
</dbReference>
<feature type="domain" description="Glycosyltransferase subfamily 4-like N-terminal" evidence="1">
    <location>
        <begin position="111"/>
        <end position="234"/>
    </location>
</feature>
<dbReference type="Pfam" id="PF13692">
    <property type="entry name" value="Glyco_trans_1_4"/>
    <property type="match status" value="1"/>
</dbReference>
<sequence length="432" mass="50070">MGKRLLLICHTFLPIAGPRALRWGQFVKYLICQGYEIDILTTLASKKHPAYDEKLLDAIPKEVNVIRTYPGPIYSFSYDHLPPKSNGVKTFGTFLQTTVRSHIKRAFTRIVEPLLIPDKCIVWLPYALIALMKLKKKKYDLIISSGYPFTDHILGYYFKKWTGTKWIVDYGDPWSFYPGFHRWRYYIDKHIEGHLLKNVDHIIVTTESTAKGFVKHYPFLDPKGIDVISQGCDIRKYQEIIPEKGKIFRIVYTGSFYNGLREPYVFFEAIKSLSNQNVEVLIAGHIDSHYVKWVEEKQLNTKIIFLGHQNSQKVIALQKGADVLLLFGWLNGYQIPGKIYEYFGAQRPILAIKYDEQDIAAKIISKQKCGVVVDNRKEDIINVIQHLYNLKQSGQIENHFDHSSLAKYDWQSLARKLEKTIDGVIEHDKELP</sequence>
<keyword evidence="3" id="KW-1185">Reference proteome</keyword>